<protein>
    <submittedName>
        <fullName evidence="2">Uncharacterized protein</fullName>
    </submittedName>
</protein>
<feature type="chain" id="PRO_5017748590" evidence="1">
    <location>
        <begin position="21"/>
        <end position="101"/>
    </location>
</feature>
<feature type="non-terminal residue" evidence="2">
    <location>
        <position position="101"/>
    </location>
</feature>
<gene>
    <name evidence="2" type="ORF">DCG58_01250</name>
</gene>
<proteinExistence type="predicted"/>
<dbReference type="Proteomes" id="UP000259610">
    <property type="component" value="Unassembled WGS sequence"/>
</dbReference>
<dbReference type="PROSITE" id="PS51257">
    <property type="entry name" value="PROKAR_LIPOPROTEIN"/>
    <property type="match status" value="1"/>
</dbReference>
<comment type="caution">
    <text evidence="2">The sequence shown here is derived from an EMBL/GenBank/DDBJ whole genome shotgun (WGS) entry which is preliminary data.</text>
</comment>
<organism evidence="2 3">
    <name type="scientific">Hyphomonas adhaerens</name>
    <dbReference type="NCBI Taxonomy" id="81029"/>
    <lineage>
        <taxon>Bacteria</taxon>
        <taxon>Pseudomonadati</taxon>
        <taxon>Pseudomonadota</taxon>
        <taxon>Alphaproteobacteria</taxon>
        <taxon>Hyphomonadales</taxon>
        <taxon>Hyphomonadaceae</taxon>
        <taxon>Hyphomonas</taxon>
    </lineage>
</organism>
<evidence type="ECO:0000313" key="2">
    <source>
        <dbReference type="EMBL" id="HAE25760.1"/>
    </source>
</evidence>
<reference evidence="2 3" key="1">
    <citation type="journal article" date="2018" name="Nat. Biotechnol.">
        <title>A standardized bacterial taxonomy based on genome phylogeny substantially revises the tree of life.</title>
        <authorList>
            <person name="Parks D.H."/>
            <person name="Chuvochina M."/>
            <person name="Waite D.W."/>
            <person name="Rinke C."/>
            <person name="Skarshewski A."/>
            <person name="Chaumeil P.A."/>
            <person name="Hugenholtz P."/>
        </authorList>
    </citation>
    <scope>NUCLEOTIDE SEQUENCE [LARGE SCALE GENOMIC DNA]</scope>
    <source>
        <strain evidence="2">UBA8733</strain>
    </source>
</reference>
<evidence type="ECO:0000313" key="3">
    <source>
        <dbReference type="Proteomes" id="UP000259610"/>
    </source>
</evidence>
<keyword evidence="1" id="KW-0732">Signal</keyword>
<sequence length="101" mass="10329">MNRIRAAAMATLLGLLAACATPPRDAPGPPPPPRDLLVELGDAEAAGDRDAMLSLAAELMAESSTDMALQQDLADLMAREGDTAGALTAYQQLANVEAAAP</sequence>
<dbReference type="AlphaFoldDB" id="A0A3B9GTH0"/>
<feature type="signal peptide" evidence="1">
    <location>
        <begin position="1"/>
        <end position="20"/>
    </location>
</feature>
<accession>A0A3B9GTH0</accession>
<name>A0A3B9GTH0_9PROT</name>
<evidence type="ECO:0000256" key="1">
    <source>
        <dbReference type="SAM" id="SignalP"/>
    </source>
</evidence>
<dbReference type="EMBL" id="DMAN01000024">
    <property type="protein sequence ID" value="HAE25760.1"/>
    <property type="molecule type" value="Genomic_DNA"/>
</dbReference>